<sequence>MVCGLGALLVLIVPVSVTALLMAAGWQGCLLDCTEASNVLPGLFWGSLGLLLFLVATGVVWVLVGYHRFPRRLTITAVVMLLVGLIVFVLI</sequence>
<name>A0A4R7J3E1_9ACTN</name>
<evidence type="ECO:0000313" key="3">
    <source>
        <dbReference type="Proteomes" id="UP000295371"/>
    </source>
</evidence>
<proteinExistence type="predicted"/>
<keyword evidence="1" id="KW-0472">Membrane</keyword>
<keyword evidence="1" id="KW-0812">Transmembrane</keyword>
<feature type="transmembrane region" description="Helical" evidence="1">
    <location>
        <begin position="43"/>
        <end position="66"/>
    </location>
</feature>
<dbReference type="AlphaFoldDB" id="A0A4R7J3E1"/>
<organism evidence="2 3">
    <name type="scientific">Naumannella halotolerans</name>
    <dbReference type="NCBI Taxonomy" id="993414"/>
    <lineage>
        <taxon>Bacteria</taxon>
        <taxon>Bacillati</taxon>
        <taxon>Actinomycetota</taxon>
        <taxon>Actinomycetes</taxon>
        <taxon>Propionibacteriales</taxon>
        <taxon>Propionibacteriaceae</taxon>
        <taxon>Naumannella</taxon>
    </lineage>
</organism>
<comment type="caution">
    <text evidence="2">The sequence shown here is derived from an EMBL/GenBank/DDBJ whole genome shotgun (WGS) entry which is preliminary data.</text>
</comment>
<feature type="transmembrane region" description="Helical" evidence="1">
    <location>
        <begin position="73"/>
        <end position="90"/>
    </location>
</feature>
<keyword evidence="3" id="KW-1185">Reference proteome</keyword>
<evidence type="ECO:0000313" key="2">
    <source>
        <dbReference type="EMBL" id="TDT30863.1"/>
    </source>
</evidence>
<dbReference type="EMBL" id="SOAW01000002">
    <property type="protein sequence ID" value="TDT30863.1"/>
    <property type="molecule type" value="Genomic_DNA"/>
</dbReference>
<reference evidence="2 3" key="1">
    <citation type="submission" date="2019-03" db="EMBL/GenBank/DDBJ databases">
        <title>Genomic Encyclopedia of Archaeal and Bacterial Type Strains, Phase II (KMG-II): from individual species to whole genera.</title>
        <authorList>
            <person name="Goeker M."/>
        </authorList>
    </citation>
    <scope>NUCLEOTIDE SEQUENCE [LARGE SCALE GENOMIC DNA]</scope>
    <source>
        <strain evidence="2 3">DSM 24323</strain>
    </source>
</reference>
<accession>A0A4R7J3E1</accession>
<evidence type="ECO:0000256" key="1">
    <source>
        <dbReference type="SAM" id="Phobius"/>
    </source>
</evidence>
<gene>
    <name evidence="2" type="ORF">CLV29_2269</name>
</gene>
<dbReference type="Proteomes" id="UP000295371">
    <property type="component" value="Unassembled WGS sequence"/>
</dbReference>
<keyword evidence="1" id="KW-1133">Transmembrane helix</keyword>
<protein>
    <submittedName>
        <fullName evidence="2">Uncharacterized protein</fullName>
    </submittedName>
</protein>